<feature type="transmembrane region" description="Helical" evidence="1">
    <location>
        <begin position="99"/>
        <end position="119"/>
    </location>
</feature>
<keyword evidence="1" id="KW-0812">Transmembrane</keyword>
<dbReference type="Proteomes" id="UP000501094">
    <property type="component" value="Chromosome"/>
</dbReference>
<reference evidence="2 3" key="1">
    <citation type="journal article" date="2020" name="Nat. Microbiol.">
        <title>Lysogenic host-virus interactions in SAR11 marine bacteria.</title>
        <authorList>
            <person name="Morris R.M."/>
            <person name="Cain K.R."/>
            <person name="Hvorecny K.L."/>
            <person name="Kollman J.M."/>
        </authorList>
    </citation>
    <scope>NUCLEOTIDE SEQUENCE [LARGE SCALE GENOMIC DNA]</scope>
    <source>
        <strain evidence="2 3">NP1</strain>
    </source>
</reference>
<dbReference type="AlphaFoldDB" id="A0A6H1Q4C7"/>
<evidence type="ECO:0008006" key="4">
    <source>
        <dbReference type="Google" id="ProtNLM"/>
    </source>
</evidence>
<evidence type="ECO:0000313" key="3">
    <source>
        <dbReference type="Proteomes" id="UP000501094"/>
    </source>
</evidence>
<evidence type="ECO:0000256" key="1">
    <source>
        <dbReference type="SAM" id="Phobius"/>
    </source>
</evidence>
<dbReference type="KEGG" id="peg:E5R92_04845"/>
<dbReference type="RefSeq" id="WP_168606968.1">
    <property type="nucleotide sequence ID" value="NZ_CP038852.1"/>
</dbReference>
<accession>A0A6H1Q4C7</accession>
<dbReference type="EMBL" id="CP038852">
    <property type="protein sequence ID" value="QIZ21105.1"/>
    <property type="molecule type" value="Genomic_DNA"/>
</dbReference>
<organism evidence="2 3">
    <name type="scientific">Candidatus Pelagibacter giovannonii</name>
    <dbReference type="NCBI Taxonomy" id="2563896"/>
    <lineage>
        <taxon>Bacteria</taxon>
        <taxon>Pseudomonadati</taxon>
        <taxon>Pseudomonadota</taxon>
        <taxon>Alphaproteobacteria</taxon>
        <taxon>Candidatus Pelagibacterales</taxon>
        <taxon>Candidatus Pelagibacteraceae</taxon>
        <taxon>Candidatus Pelagibacter</taxon>
    </lineage>
</organism>
<keyword evidence="3" id="KW-1185">Reference proteome</keyword>
<proteinExistence type="predicted"/>
<gene>
    <name evidence="2" type="ORF">E5R92_04845</name>
</gene>
<keyword evidence="1" id="KW-1133">Transmembrane helix</keyword>
<feature type="transmembrane region" description="Helical" evidence="1">
    <location>
        <begin position="30"/>
        <end position="51"/>
    </location>
</feature>
<feature type="transmembrane region" description="Helical" evidence="1">
    <location>
        <begin position="57"/>
        <end position="78"/>
    </location>
</feature>
<sequence>MEALKNWMIDAANILFDDSKNDLRSLPRSVRLQILLVLSFVWTTVFSLYIFSYTSFAFGWAGLYIAHVGLIFAVYMTFKHFHKAEAQSGSVFKTKNFDPFKIMVIVFVIVFIFVFSKGIEILTSPNPSSYSIPYDGPSKSVFEKWLPFSKDK</sequence>
<keyword evidence="1" id="KW-0472">Membrane</keyword>
<evidence type="ECO:0000313" key="2">
    <source>
        <dbReference type="EMBL" id="QIZ21105.1"/>
    </source>
</evidence>
<name>A0A6H1Q4C7_9PROT</name>
<protein>
    <recommendedName>
        <fullName evidence="4">Transmembrane protein</fullName>
    </recommendedName>
</protein>